<feature type="binding site" evidence="11">
    <location>
        <begin position="90"/>
        <end position="97"/>
    </location>
    <ligand>
        <name>ATP</name>
        <dbReference type="ChEBI" id="CHEBI:30616"/>
    </ligand>
</feature>
<dbReference type="GeneID" id="109480116"/>
<dbReference type="InterPro" id="IPR027417">
    <property type="entry name" value="P-loop_NTPase"/>
</dbReference>
<gene>
    <name evidence="16" type="primary">LOC109480116</name>
</gene>
<dbReference type="PROSITE" id="PS50067">
    <property type="entry name" value="KINESIN_MOTOR_2"/>
    <property type="match status" value="1"/>
</dbReference>
<feature type="domain" description="Kinesin motor" evidence="14">
    <location>
        <begin position="5"/>
        <end position="334"/>
    </location>
</feature>
<keyword evidence="5 11" id="KW-0067">ATP-binding</keyword>
<keyword evidence="7 11" id="KW-0505">Motor protein</keyword>
<evidence type="ECO:0000259" key="14">
    <source>
        <dbReference type="PROSITE" id="PS50067"/>
    </source>
</evidence>
<evidence type="ECO:0000256" key="7">
    <source>
        <dbReference type="ARBA" id="ARBA00023175"/>
    </source>
</evidence>
<evidence type="ECO:0000256" key="9">
    <source>
        <dbReference type="ARBA" id="ARBA00059114"/>
    </source>
</evidence>
<evidence type="ECO:0000256" key="11">
    <source>
        <dbReference type="PROSITE-ProRule" id="PRU00283"/>
    </source>
</evidence>
<dbReference type="PANTHER" id="PTHR47969">
    <property type="entry name" value="CHROMOSOME-ASSOCIATED KINESIN KIF4A-RELATED"/>
    <property type="match status" value="1"/>
</dbReference>
<feature type="compositionally biased region" description="Basic residues" evidence="13">
    <location>
        <begin position="622"/>
        <end position="631"/>
    </location>
</feature>
<accession>A0A6P4Z8X6</accession>
<evidence type="ECO:0000256" key="3">
    <source>
        <dbReference type="ARBA" id="ARBA00022701"/>
    </source>
</evidence>
<reference evidence="16" key="1">
    <citation type="submission" date="2025-08" db="UniProtKB">
        <authorList>
            <consortium name="RefSeq"/>
        </authorList>
    </citation>
    <scope>IDENTIFICATION</scope>
    <source>
        <tissue evidence="16">Gonad</tissue>
    </source>
</reference>
<feature type="region of interest" description="Disordered" evidence="13">
    <location>
        <begin position="452"/>
        <end position="512"/>
    </location>
</feature>
<dbReference type="GO" id="GO:0005874">
    <property type="term" value="C:microtubule"/>
    <property type="evidence" value="ECO:0007669"/>
    <property type="project" value="UniProtKB-KW"/>
</dbReference>
<evidence type="ECO:0000313" key="15">
    <source>
        <dbReference type="Proteomes" id="UP000515135"/>
    </source>
</evidence>
<keyword evidence="2" id="KW-0963">Cytoplasm</keyword>
<dbReference type="Proteomes" id="UP000515135">
    <property type="component" value="Unplaced"/>
</dbReference>
<organism evidence="15 16">
    <name type="scientific">Branchiostoma belcheri</name>
    <name type="common">Amphioxus</name>
    <dbReference type="NCBI Taxonomy" id="7741"/>
    <lineage>
        <taxon>Eukaryota</taxon>
        <taxon>Metazoa</taxon>
        <taxon>Chordata</taxon>
        <taxon>Cephalochordata</taxon>
        <taxon>Leptocardii</taxon>
        <taxon>Amphioxiformes</taxon>
        <taxon>Branchiostomatidae</taxon>
        <taxon>Branchiostoma</taxon>
    </lineage>
</organism>
<dbReference type="InterPro" id="IPR019821">
    <property type="entry name" value="Kinesin_motor_CS"/>
</dbReference>
<feature type="region of interest" description="Disordered" evidence="13">
    <location>
        <begin position="751"/>
        <end position="801"/>
    </location>
</feature>
<keyword evidence="4 11" id="KW-0547">Nucleotide-binding</keyword>
<dbReference type="Pfam" id="PF00225">
    <property type="entry name" value="Kinesin"/>
    <property type="match status" value="1"/>
</dbReference>
<keyword evidence="15" id="KW-1185">Reference proteome</keyword>
<dbReference type="PANTHER" id="PTHR47969:SF21">
    <property type="entry name" value="KINESIN-LIKE PROTEIN"/>
    <property type="match status" value="1"/>
</dbReference>
<dbReference type="OrthoDB" id="3176171at2759"/>
<dbReference type="FunFam" id="3.40.850.10:FF:000029">
    <property type="entry name" value="Kinesin-like protein KIF17"/>
    <property type="match status" value="1"/>
</dbReference>
<dbReference type="SMART" id="SM00129">
    <property type="entry name" value="KISc"/>
    <property type="match status" value="1"/>
</dbReference>
<protein>
    <recommendedName>
        <fullName evidence="12">Kinesin-like protein</fullName>
    </recommendedName>
</protein>
<feature type="region of interest" description="Disordered" evidence="13">
    <location>
        <begin position="368"/>
        <end position="392"/>
    </location>
</feature>
<evidence type="ECO:0000256" key="8">
    <source>
        <dbReference type="ARBA" id="ARBA00023212"/>
    </source>
</evidence>
<dbReference type="GO" id="GO:0007018">
    <property type="term" value="P:microtubule-based movement"/>
    <property type="evidence" value="ECO:0007669"/>
    <property type="project" value="InterPro"/>
</dbReference>
<keyword evidence="8" id="KW-0206">Cytoskeleton</keyword>
<dbReference type="GO" id="GO:0005524">
    <property type="term" value="F:ATP binding"/>
    <property type="evidence" value="ECO:0007669"/>
    <property type="project" value="UniProtKB-UniRule"/>
</dbReference>
<dbReference type="InterPro" id="IPR027640">
    <property type="entry name" value="Kinesin-like_fam"/>
</dbReference>
<dbReference type="GO" id="GO:0003777">
    <property type="term" value="F:microtubule motor activity"/>
    <property type="evidence" value="ECO:0007669"/>
    <property type="project" value="InterPro"/>
</dbReference>
<comment type="subunit">
    <text evidence="10">Homodimer. Interacts with APBA1 (via PDZ domain); the interaction is direct and is required for association of KIF17 with the cargo that is to be transported. Interacts with IFT B complex components IFT52 and IFT57. Interacts with IFT70B. Interacts with PIWIL1. Interacts with TBATA.</text>
</comment>
<evidence type="ECO:0000256" key="6">
    <source>
        <dbReference type="ARBA" id="ARBA00023054"/>
    </source>
</evidence>
<evidence type="ECO:0000256" key="1">
    <source>
        <dbReference type="ARBA" id="ARBA00004245"/>
    </source>
</evidence>
<dbReference type="Gene3D" id="3.40.850.10">
    <property type="entry name" value="Kinesin motor domain"/>
    <property type="match status" value="1"/>
</dbReference>
<feature type="compositionally biased region" description="Low complexity" evidence="13">
    <location>
        <begin position="574"/>
        <end position="583"/>
    </location>
</feature>
<feature type="compositionally biased region" description="Acidic residues" evidence="13">
    <location>
        <begin position="452"/>
        <end position="463"/>
    </location>
</feature>
<feature type="region of interest" description="Disordered" evidence="13">
    <location>
        <begin position="608"/>
        <end position="632"/>
    </location>
</feature>
<dbReference type="SUPFAM" id="SSF52540">
    <property type="entry name" value="P-loop containing nucleoside triphosphate hydrolases"/>
    <property type="match status" value="1"/>
</dbReference>
<proteinExistence type="inferred from homology"/>
<feature type="compositionally biased region" description="Low complexity" evidence="13">
    <location>
        <begin position="878"/>
        <end position="888"/>
    </location>
</feature>
<comment type="subcellular location">
    <subcellularLocation>
        <location evidence="1">Cytoplasm</location>
        <location evidence="1">Cytoskeleton</location>
    </subcellularLocation>
</comment>
<evidence type="ECO:0000256" key="13">
    <source>
        <dbReference type="SAM" id="MobiDB-lite"/>
    </source>
</evidence>
<dbReference type="AlphaFoldDB" id="A0A6P4Z8X6"/>
<evidence type="ECO:0000256" key="5">
    <source>
        <dbReference type="ARBA" id="ARBA00022840"/>
    </source>
</evidence>
<keyword evidence="3 12" id="KW-0493">Microtubule</keyword>
<evidence type="ECO:0000313" key="16">
    <source>
        <dbReference type="RefSeq" id="XP_019637830.1"/>
    </source>
</evidence>
<dbReference type="InterPro" id="IPR036961">
    <property type="entry name" value="Kinesin_motor_dom_sf"/>
</dbReference>
<evidence type="ECO:0000256" key="2">
    <source>
        <dbReference type="ARBA" id="ARBA00022490"/>
    </source>
</evidence>
<feature type="compositionally biased region" description="Basic and acidic residues" evidence="13">
    <location>
        <begin position="612"/>
        <end position="621"/>
    </location>
</feature>
<feature type="region of interest" description="Disordered" evidence="13">
    <location>
        <begin position="556"/>
        <end position="589"/>
    </location>
</feature>
<name>A0A6P4Z8X6_BRABE</name>
<comment type="similarity">
    <text evidence="11 12">Belongs to the TRAFAC class myosin-kinesin ATPase superfamily. Kinesin family.</text>
</comment>
<dbReference type="InterPro" id="IPR001752">
    <property type="entry name" value="Kinesin_motor_dom"/>
</dbReference>
<comment type="function">
    <text evidence="9">Dendrite-specific motor protein which, in association with the Apba1-containing complex (LIN-10-LIN-2-LIN-7 complex), transports vesicles containing N-methyl-D-aspartate (NMDA) receptor subunit NR2B along microtubules.</text>
</comment>
<feature type="compositionally biased region" description="Polar residues" evidence="13">
    <location>
        <begin position="858"/>
        <end position="871"/>
    </location>
</feature>
<evidence type="ECO:0000256" key="12">
    <source>
        <dbReference type="RuleBase" id="RU000394"/>
    </source>
</evidence>
<dbReference type="RefSeq" id="XP_019637830.1">
    <property type="nucleotide sequence ID" value="XM_019782271.1"/>
</dbReference>
<dbReference type="PRINTS" id="PR00380">
    <property type="entry name" value="KINESINHEAVY"/>
</dbReference>
<feature type="region of interest" description="Disordered" evidence="13">
    <location>
        <begin position="836"/>
        <end position="939"/>
    </location>
</feature>
<dbReference type="GO" id="GO:0008017">
    <property type="term" value="F:microtubule binding"/>
    <property type="evidence" value="ECO:0007669"/>
    <property type="project" value="InterPro"/>
</dbReference>
<keyword evidence="6" id="KW-0175">Coiled coil</keyword>
<evidence type="ECO:0000256" key="4">
    <source>
        <dbReference type="ARBA" id="ARBA00022741"/>
    </source>
</evidence>
<dbReference type="KEGG" id="bbel:109480116"/>
<dbReference type="PROSITE" id="PS00411">
    <property type="entry name" value="KINESIN_MOTOR_1"/>
    <property type="match status" value="1"/>
</dbReference>
<sequence>MASEAVKVIVRCRPLNEREKNLNCDVVISMEGGIQCGIIKPDRQDEPPKLFTFDGSYDMVSTTEKIYDDVAYPLVESVVEGYNGTVFAYGQTGCGKSFTMQGIEEPATQRGIIPRAFEHIFESIAVAEDTKYLVHASYLEIYNEEIRDLLGKDHKQKLELKEHPDRGVYVKDLSKHSVHNVPECERIMEMGWKNRSVGATLMNADSSRSHSIFTIFLEMCSTDKEGETHLRAGKLNLVDLAGSERQAKTGATGDRLKEATKINLSLSALGNVISALVDGKSKHIPYRDSKLTRLLQDSLGGNTKTLMIACLSPADNNYDETLSTLRYANRAKNIKNKPRINEDPKDALLREYQEEIQRLKAMLAAKGITSGQPGQAATPAKGPPPRRRTTSEDLQKAIEKEKERIKQEYEQELQDMKLRYEKEQESNVKLQEDMQRLREFYDSQLTNVEQNFEELPPEDQNGEVEERPMTAAPRSPPTPLDGEDLPDGPSLEGTMSLRSMDESPGAEAQLAQQPEMAQALGLVEQPKVAKVRSPNEHYGLHCQIWWMFSQKQQPQVAKHLGSKQKTELDDQDSPRVPSSSPSSNTDMAQSVLEQEEALHRLQELQEQMVGGEKAHDEAALEKKKRKRTHAERRKEKLAKVFAQLDDGGNIMLNVYGNIQDKLKAANQQLEKEKEKTRAAEIDIIDLQSEFEFERIDYLSTIREQEKQLKLLHSLIDKIHPLLRRDSNYSNLDRVKAQCKWDEENQKWVLPDVKVETTSLPPNPGGIMPGGRAPQGRGPPPGPRDRSPGNQYGSANYPPPEEDRLLQRLNRRSNENIADSYFKPKRANQLLNSTTDHNRHFGQTLERNFDRNPERSLGSLGQKSGTTYTHASAAQDPPSSMSSLGYNSSMTNGEYQAPDSHISPMDMPMRRPVRLERMSPSSAKDKKKKKKQKPGMLEPL</sequence>
<evidence type="ECO:0000256" key="10">
    <source>
        <dbReference type="ARBA" id="ARBA00062719"/>
    </source>
</evidence>